<evidence type="ECO:0000313" key="2">
    <source>
        <dbReference type="Proteomes" id="UP000036367"/>
    </source>
</evidence>
<dbReference type="AntiFam" id="ANF00255">
    <property type="entry name" value="Protein of unknown function (DUF1584)"/>
</dbReference>
<dbReference type="EMBL" id="LECT01000025">
    <property type="protein sequence ID" value="KLU04903.1"/>
    <property type="molecule type" value="Genomic_DNA"/>
</dbReference>
<gene>
    <name evidence="1" type="ORF">RISK_003171</name>
</gene>
<keyword evidence="2" id="KW-1185">Reference proteome</keyword>
<protein>
    <submittedName>
        <fullName evidence="1">Uncharacterized protein</fullName>
    </submittedName>
</protein>
<reference evidence="1" key="1">
    <citation type="submission" date="2015-05" db="EMBL/GenBank/DDBJ databases">
        <title>Permanent draft genome of Rhodopirellula islandicus K833.</title>
        <authorList>
            <person name="Kizina J."/>
            <person name="Richter M."/>
            <person name="Glockner F.O."/>
            <person name="Harder J."/>
        </authorList>
    </citation>
    <scope>NUCLEOTIDE SEQUENCE [LARGE SCALE GENOMIC DNA]</scope>
    <source>
        <strain evidence="1">K833</strain>
    </source>
</reference>
<dbReference type="STRING" id="595434.RISK_003171"/>
<sequence length="44" mass="5092">MSPEGSRPSATSLVVHAFLSSESRQDFRDFVKQIETLDEFRYLN</sequence>
<evidence type="ECO:0000313" key="1">
    <source>
        <dbReference type="EMBL" id="KLU04903.1"/>
    </source>
</evidence>
<name>A0A0J1BE96_RHOIS</name>
<accession>A0A0J1BE96</accession>
<dbReference type="Proteomes" id="UP000036367">
    <property type="component" value="Unassembled WGS sequence"/>
</dbReference>
<organism evidence="1 2">
    <name type="scientific">Rhodopirellula islandica</name>
    <dbReference type="NCBI Taxonomy" id="595434"/>
    <lineage>
        <taxon>Bacteria</taxon>
        <taxon>Pseudomonadati</taxon>
        <taxon>Planctomycetota</taxon>
        <taxon>Planctomycetia</taxon>
        <taxon>Pirellulales</taxon>
        <taxon>Pirellulaceae</taxon>
        <taxon>Rhodopirellula</taxon>
    </lineage>
</organism>
<proteinExistence type="predicted"/>
<comment type="caution">
    <text evidence="1">The sequence shown here is derived from an EMBL/GenBank/DDBJ whole genome shotgun (WGS) entry which is preliminary data.</text>
</comment>
<dbReference type="AlphaFoldDB" id="A0A0J1BE96"/>
<dbReference type="PATRIC" id="fig|595434.4.peg.3023"/>